<dbReference type="InterPro" id="IPR000515">
    <property type="entry name" value="MetI-like"/>
</dbReference>
<evidence type="ECO:0000313" key="9">
    <source>
        <dbReference type="Proteomes" id="UP000594961"/>
    </source>
</evidence>
<dbReference type="InterPro" id="IPR051204">
    <property type="entry name" value="ABC_transp_perm/SBD"/>
</dbReference>
<dbReference type="SUPFAM" id="SSF161098">
    <property type="entry name" value="MetI-like"/>
    <property type="match status" value="1"/>
</dbReference>
<dbReference type="RefSeq" id="WP_197552371.1">
    <property type="nucleotide sequence ID" value="NZ_CP063212.1"/>
</dbReference>
<keyword evidence="3 6" id="KW-0812">Transmembrane</keyword>
<sequence>MNLFLQAFAWLTDPANWAGASGIWARLGQHLAIVGVVLVIAGVIALPVGVAIGHARRGEHVIAAIAGAARAIPTLGLLTVLGLMLGIGLAAPTIVLVVLAIPPMLAGAYSGVANVDSGTVKAARAIGMSRWQTVTRVELPLAAPIIVGGIRSAVVQVIATATLAAYIADAGLGRFIFSGLSTRRYDEMLGAAVVVIALALVADLAFAGGLAYTQRRSRVRAKAG</sequence>
<dbReference type="AlphaFoldDB" id="A0A7M1QYZ0"/>
<protein>
    <submittedName>
        <fullName evidence="8">ABC transporter permease</fullName>
    </submittedName>
</protein>
<evidence type="ECO:0000256" key="6">
    <source>
        <dbReference type="RuleBase" id="RU363032"/>
    </source>
</evidence>
<accession>A0A7M1QYZ0</accession>
<dbReference type="Pfam" id="PF00528">
    <property type="entry name" value="BPD_transp_1"/>
    <property type="match status" value="1"/>
</dbReference>
<dbReference type="InterPro" id="IPR035906">
    <property type="entry name" value="MetI-like_sf"/>
</dbReference>
<comment type="similarity">
    <text evidence="6">Belongs to the binding-protein-dependent transport system permease family.</text>
</comment>
<keyword evidence="5 6" id="KW-0472">Membrane</keyword>
<dbReference type="GO" id="GO:0005886">
    <property type="term" value="C:plasma membrane"/>
    <property type="evidence" value="ECO:0007669"/>
    <property type="project" value="UniProtKB-SubCell"/>
</dbReference>
<dbReference type="Proteomes" id="UP000594961">
    <property type="component" value="Chromosome"/>
</dbReference>
<dbReference type="GO" id="GO:0055085">
    <property type="term" value="P:transmembrane transport"/>
    <property type="evidence" value="ECO:0007669"/>
    <property type="project" value="InterPro"/>
</dbReference>
<evidence type="ECO:0000256" key="5">
    <source>
        <dbReference type="ARBA" id="ARBA00023136"/>
    </source>
</evidence>
<name>A0A7M1QYZ0_9ACTO</name>
<dbReference type="CDD" id="cd06261">
    <property type="entry name" value="TM_PBP2"/>
    <property type="match status" value="1"/>
</dbReference>
<evidence type="ECO:0000256" key="1">
    <source>
        <dbReference type="ARBA" id="ARBA00004141"/>
    </source>
</evidence>
<evidence type="ECO:0000256" key="3">
    <source>
        <dbReference type="ARBA" id="ARBA00022692"/>
    </source>
</evidence>
<keyword evidence="2 6" id="KW-0813">Transport</keyword>
<dbReference type="Gene3D" id="1.10.3720.10">
    <property type="entry name" value="MetI-like"/>
    <property type="match status" value="1"/>
</dbReference>
<keyword evidence="4 6" id="KW-1133">Transmembrane helix</keyword>
<reference evidence="8 9" key="1">
    <citation type="submission" date="2020-10" db="EMBL/GenBank/DDBJ databases">
        <title>Trueperella pecoris sp. nov. isolated from bovine and porcine specimens.</title>
        <authorList>
            <person name="Schoenecker L."/>
            <person name="Schnydrig P."/>
            <person name="Brodard I."/>
            <person name="Thomann A."/>
            <person name="Hemphill A."/>
            <person name="Rodriguez-Campos S."/>
            <person name="Perreten V."/>
            <person name="Jores J."/>
            <person name="Kittl S."/>
        </authorList>
    </citation>
    <scope>NUCLEOTIDE SEQUENCE [LARGE SCALE GENOMIC DNA]</scope>
    <source>
        <strain evidence="8 9">19OD0592</strain>
    </source>
</reference>
<feature type="transmembrane region" description="Helical" evidence="6">
    <location>
        <begin position="74"/>
        <end position="101"/>
    </location>
</feature>
<feature type="domain" description="ABC transmembrane type-1" evidence="7">
    <location>
        <begin position="27"/>
        <end position="206"/>
    </location>
</feature>
<feature type="transmembrane region" description="Helical" evidence="6">
    <location>
        <begin position="188"/>
        <end position="212"/>
    </location>
</feature>
<evidence type="ECO:0000256" key="2">
    <source>
        <dbReference type="ARBA" id="ARBA00022448"/>
    </source>
</evidence>
<comment type="subcellular location">
    <subcellularLocation>
        <location evidence="6">Cell membrane</location>
        <topology evidence="6">Multi-pass membrane protein</topology>
    </subcellularLocation>
    <subcellularLocation>
        <location evidence="1">Membrane</location>
        <topology evidence="1">Multi-pass membrane protein</topology>
    </subcellularLocation>
</comment>
<dbReference type="EMBL" id="CP063212">
    <property type="protein sequence ID" value="QOR47302.1"/>
    <property type="molecule type" value="Genomic_DNA"/>
</dbReference>
<gene>
    <name evidence="8" type="ORF">INS90_08545</name>
</gene>
<evidence type="ECO:0000313" key="8">
    <source>
        <dbReference type="EMBL" id="QOR47302.1"/>
    </source>
</evidence>
<organism evidence="8 9">
    <name type="scientific">Trueperella pecoris</name>
    <dbReference type="NCBI Taxonomy" id="2733571"/>
    <lineage>
        <taxon>Bacteria</taxon>
        <taxon>Bacillati</taxon>
        <taxon>Actinomycetota</taxon>
        <taxon>Actinomycetes</taxon>
        <taxon>Actinomycetales</taxon>
        <taxon>Actinomycetaceae</taxon>
        <taxon>Trueperella</taxon>
    </lineage>
</organism>
<dbReference type="PANTHER" id="PTHR30177">
    <property type="entry name" value="GLYCINE BETAINE/L-PROLINE TRANSPORT SYSTEM PERMEASE PROTEIN PROW"/>
    <property type="match status" value="1"/>
</dbReference>
<proteinExistence type="inferred from homology"/>
<feature type="transmembrane region" description="Helical" evidence="6">
    <location>
        <begin position="30"/>
        <end position="53"/>
    </location>
</feature>
<evidence type="ECO:0000256" key="4">
    <source>
        <dbReference type="ARBA" id="ARBA00022989"/>
    </source>
</evidence>
<evidence type="ECO:0000259" key="7">
    <source>
        <dbReference type="PROSITE" id="PS50928"/>
    </source>
</evidence>
<dbReference type="PANTHER" id="PTHR30177:SF33">
    <property type="entry name" value="POSSIBLE OSMOPROTECTANT (GLYCINE BETAINE_CARNITINE_CHOLINE_L-PROLINE) TRANSPORT INTEGRAL MEMBRANE PROTEIN ABC TRANSPORTER PROZ"/>
    <property type="match status" value="1"/>
</dbReference>
<dbReference type="PROSITE" id="PS50928">
    <property type="entry name" value="ABC_TM1"/>
    <property type="match status" value="1"/>
</dbReference>
<dbReference type="GO" id="GO:0031460">
    <property type="term" value="P:glycine betaine transport"/>
    <property type="evidence" value="ECO:0007669"/>
    <property type="project" value="TreeGrafter"/>
</dbReference>